<dbReference type="UniPathway" id="UPA00074">
    <property type="reaction ID" value="UER00129"/>
</dbReference>
<feature type="domain" description="PurM-like C-terminal" evidence="13">
    <location>
        <begin position="194"/>
        <end position="395"/>
    </location>
</feature>
<dbReference type="InterPro" id="IPR036676">
    <property type="entry name" value="PurM-like_C_sf"/>
</dbReference>
<keyword evidence="6" id="KW-0547">Nucleotide-binding</keyword>
<dbReference type="EMBL" id="SZQL01000011">
    <property type="protein sequence ID" value="TKK67487.1"/>
    <property type="molecule type" value="Genomic_DNA"/>
</dbReference>
<dbReference type="Pfam" id="PF00586">
    <property type="entry name" value="AIRS"/>
    <property type="match status" value="1"/>
</dbReference>
<protein>
    <recommendedName>
        <fullName evidence="4">Phosphoribosylformylglycinamidine cyclo-ligase</fullName>
        <ecNumber evidence="3">6.3.3.1</ecNumber>
    </recommendedName>
    <alternativeName>
        <fullName evidence="9">AIR synthase</fullName>
    </alternativeName>
    <alternativeName>
        <fullName evidence="10">AIRS</fullName>
    </alternativeName>
    <alternativeName>
        <fullName evidence="8">Phosphoribosyl-aminoimidazole synthetase</fullName>
    </alternativeName>
</protein>
<dbReference type="Gene3D" id="3.90.650.10">
    <property type="entry name" value="PurM-like C-terminal domain"/>
    <property type="match status" value="1"/>
</dbReference>
<dbReference type="InterPro" id="IPR036921">
    <property type="entry name" value="PurM-like_N_sf"/>
</dbReference>
<dbReference type="PANTHER" id="PTHR10520">
    <property type="entry name" value="TRIFUNCTIONAL PURINE BIOSYNTHETIC PROTEIN ADENOSINE-3-RELATED"/>
    <property type="match status" value="1"/>
</dbReference>
<dbReference type="Pfam" id="PF02769">
    <property type="entry name" value="AIRS_C"/>
    <property type="match status" value="1"/>
</dbReference>
<accession>A0A4U3L1Z8</accession>
<evidence type="ECO:0000259" key="12">
    <source>
        <dbReference type="Pfam" id="PF00586"/>
    </source>
</evidence>
<evidence type="ECO:0000313" key="14">
    <source>
        <dbReference type="EMBL" id="TKK67487.1"/>
    </source>
</evidence>
<evidence type="ECO:0000256" key="3">
    <source>
        <dbReference type="ARBA" id="ARBA00013047"/>
    </source>
</evidence>
<evidence type="ECO:0000256" key="8">
    <source>
        <dbReference type="ARBA" id="ARBA00031908"/>
    </source>
</evidence>
<dbReference type="Proteomes" id="UP000305848">
    <property type="component" value="Unassembled WGS sequence"/>
</dbReference>
<feature type="domain" description="PurM-like N-terminal" evidence="12">
    <location>
        <begin position="66"/>
        <end position="179"/>
    </location>
</feature>
<dbReference type="EC" id="6.3.3.1" evidence="3"/>
<dbReference type="InterPro" id="IPR004733">
    <property type="entry name" value="PurM_cligase"/>
</dbReference>
<evidence type="ECO:0000256" key="9">
    <source>
        <dbReference type="ARBA" id="ARBA00032931"/>
    </source>
</evidence>
<evidence type="ECO:0000313" key="15">
    <source>
        <dbReference type="Proteomes" id="UP000305848"/>
    </source>
</evidence>
<dbReference type="RefSeq" id="WP_137262504.1">
    <property type="nucleotide sequence ID" value="NZ_SZQL01000011.1"/>
</dbReference>
<dbReference type="SUPFAM" id="SSF55326">
    <property type="entry name" value="PurM N-terminal domain-like"/>
    <property type="match status" value="1"/>
</dbReference>
<evidence type="ECO:0000256" key="5">
    <source>
        <dbReference type="ARBA" id="ARBA00022598"/>
    </source>
</evidence>
<dbReference type="GO" id="GO:0005524">
    <property type="term" value="F:ATP binding"/>
    <property type="evidence" value="ECO:0007669"/>
    <property type="project" value="UniProtKB-KW"/>
</dbReference>
<dbReference type="GO" id="GO:0006189">
    <property type="term" value="P:'de novo' IMP biosynthetic process"/>
    <property type="evidence" value="ECO:0007669"/>
    <property type="project" value="UniProtKB-UniPathway"/>
</dbReference>
<keyword evidence="7" id="KW-0067">ATP-binding</keyword>
<sequence>MAYNYLYSRINYSPSGHGGIYSQRGVSAQKEEVHAAIQKLDAGLYPHAFCKMYPDFIGGDADFVNIMHADGAGTKSILAYLYWKETGDVNTWKGIAQDAVAMNLDDLLCVGVYDNLLFSSTIDRNKKLIMGEVLKAVIDGTQEFFDMLKSFGVHIHYLGGETADVGDVVRTIAVNGTMMARQQKGRIITNEKIQPGNVIVGFASYGQATYETAYNSGLGSNGLTSARHDVLSKWYKENYPETYEPSLADEVVYIGKNRMTDELTIDNSTFTIGKLLLSPTRTYAPLMKVLLEEQFDDLHGVIHCSGGGQTKCMKYLPAPMKVIKDNLFTPPPIFQLIQQNSGADNREMYQVFNMGHRLEIFTNEQAAEKMIATAKGFNINAKIIGRTEKNNEKELRLYAGDELIEYKF</sequence>
<organism evidence="14 15">
    <name type="scientific">Ilyomonas limi</name>
    <dbReference type="NCBI Taxonomy" id="2575867"/>
    <lineage>
        <taxon>Bacteria</taxon>
        <taxon>Pseudomonadati</taxon>
        <taxon>Bacteroidota</taxon>
        <taxon>Chitinophagia</taxon>
        <taxon>Chitinophagales</taxon>
        <taxon>Chitinophagaceae</taxon>
        <taxon>Ilyomonas</taxon>
    </lineage>
</organism>
<evidence type="ECO:0000256" key="2">
    <source>
        <dbReference type="ARBA" id="ARBA00010280"/>
    </source>
</evidence>
<proteinExistence type="inferred from homology"/>
<dbReference type="Gene3D" id="3.30.1330.10">
    <property type="entry name" value="PurM-like, N-terminal domain"/>
    <property type="match status" value="1"/>
</dbReference>
<dbReference type="SUPFAM" id="SSF56042">
    <property type="entry name" value="PurM C-terminal domain-like"/>
    <property type="match status" value="1"/>
</dbReference>
<comment type="catalytic activity">
    <reaction evidence="11">
        <text>2-formamido-N(1)-(5-O-phospho-beta-D-ribosyl)acetamidine + ATP = 5-amino-1-(5-phospho-beta-D-ribosyl)imidazole + ADP + phosphate + H(+)</text>
        <dbReference type="Rhea" id="RHEA:23032"/>
        <dbReference type="ChEBI" id="CHEBI:15378"/>
        <dbReference type="ChEBI" id="CHEBI:30616"/>
        <dbReference type="ChEBI" id="CHEBI:43474"/>
        <dbReference type="ChEBI" id="CHEBI:137981"/>
        <dbReference type="ChEBI" id="CHEBI:147287"/>
        <dbReference type="ChEBI" id="CHEBI:456216"/>
        <dbReference type="EC" id="6.3.3.1"/>
    </reaction>
</comment>
<evidence type="ECO:0000256" key="7">
    <source>
        <dbReference type="ARBA" id="ARBA00022840"/>
    </source>
</evidence>
<dbReference type="OrthoDB" id="9802507at2"/>
<gene>
    <name evidence="14" type="ORF">FC093_14450</name>
</gene>
<keyword evidence="15" id="KW-1185">Reference proteome</keyword>
<name>A0A4U3L1Z8_9BACT</name>
<evidence type="ECO:0000256" key="6">
    <source>
        <dbReference type="ARBA" id="ARBA00022741"/>
    </source>
</evidence>
<evidence type="ECO:0000256" key="10">
    <source>
        <dbReference type="ARBA" id="ARBA00033093"/>
    </source>
</evidence>
<comment type="similarity">
    <text evidence="2">Belongs to the AIR synthase family.</text>
</comment>
<evidence type="ECO:0000256" key="1">
    <source>
        <dbReference type="ARBA" id="ARBA00004686"/>
    </source>
</evidence>
<keyword evidence="5 14" id="KW-0436">Ligase</keyword>
<dbReference type="AlphaFoldDB" id="A0A4U3L1Z8"/>
<dbReference type="GO" id="GO:0046084">
    <property type="term" value="P:adenine biosynthetic process"/>
    <property type="evidence" value="ECO:0007669"/>
    <property type="project" value="TreeGrafter"/>
</dbReference>
<dbReference type="InterPro" id="IPR010918">
    <property type="entry name" value="PurM-like_C_dom"/>
</dbReference>
<reference evidence="14 15" key="1">
    <citation type="submission" date="2019-05" db="EMBL/GenBank/DDBJ databases">
        <title>Panacibacter sp. strain 17mud1-8 Genome sequencing and assembly.</title>
        <authorList>
            <person name="Chhetri G."/>
        </authorList>
    </citation>
    <scope>NUCLEOTIDE SEQUENCE [LARGE SCALE GENOMIC DNA]</scope>
    <source>
        <strain evidence="14 15">17mud1-8</strain>
    </source>
</reference>
<dbReference type="PANTHER" id="PTHR10520:SF12">
    <property type="entry name" value="TRIFUNCTIONAL PURINE BIOSYNTHETIC PROTEIN ADENOSINE-3"/>
    <property type="match status" value="1"/>
</dbReference>
<comment type="pathway">
    <text evidence="1">Purine metabolism; IMP biosynthesis via de novo pathway; 5-amino-1-(5-phospho-D-ribosyl)imidazole from N(2)-formyl-N(1)-(5-phospho-D-ribosyl)glycinamide: step 2/2.</text>
</comment>
<dbReference type="InterPro" id="IPR016188">
    <property type="entry name" value="PurM-like_N"/>
</dbReference>
<evidence type="ECO:0000259" key="13">
    <source>
        <dbReference type="Pfam" id="PF02769"/>
    </source>
</evidence>
<dbReference type="GO" id="GO:0005829">
    <property type="term" value="C:cytosol"/>
    <property type="evidence" value="ECO:0007669"/>
    <property type="project" value="TreeGrafter"/>
</dbReference>
<dbReference type="GO" id="GO:0004637">
    <property type="term" value="F:phosphoribosylamine-glycine ligase activity"/>
    <property type="evidence" value="ECO:0007669"/>
    <property type="project" value="TreeGrafter"/>
</dbReference>
<comment type="caution">
    <text evidence="14">The sequence shown here is derived from an EMBL/GenBank/DDBJ whole genome shotgun (WGS) entry which is preliminary data.</text>
</comment>
<dbReference type="GO" id="GO:0004641">
    <property type="term" value="F:phosphoribosylformylglycinamidine cyclo-ligase activity"/>
    <property type="evidence" value="ECO:0007669"/>
    <property type="project" value="UniProtKB-EC"/>
</dbReference>
<evidence type="ECO:0000256" key="4">
    <source>
        <dbReference type="ARBA" id="ARBA00020367"/>
    </source>
</evidence>
<evidence type="ECO:0000256" key="11">
    <source>
        <dbReference type="ARBA" id="ARBA00049057"/>
    </source>
</evidence>